<comment type="caution">
    <text evidence="1">The sequence shown here is derived from an EMBL/GenBank/DDBJ whole genome shotgun (WGS) entry which is preliminary data.</text>
</comment>
<dbReference type="Proteomes" id="UP000291107">
    <property type="component" value="Unassembled WGS sequence"/>
</dbReference>
<evidence type="ECO:0000313" key="1">
    <source>
        <dbReference type="EMBL" id="RYM37895.1"/>
    </source>
</evidence>
<dbReference type="EMBL" id="SEUB01000011">
    <property type="protein sequence ID" value="RYM37895.1"/>
    <property type="molecule type" value="Genomic_DNA"/>
</dbReference>
<organism evidence="1 2">
    <name type="scientific">Pseudomonas koreensis</name>
    <dbReference type="NCBI Taxonomy" id="198620"/>
    <lineage>
        <taxon>Bacteria</taxon>
        <taxon>Pseudomonadati</taxon>
        <taxon>Pseudomonadota</taxon>
        <taxon>Gammaproteobacteria</taxon>
        <taxon>Pseudomonadales</taxon>
        <taxon>Pseudomonadaceae</taxon>
        <taxon>Pseudomonas</taxon>
    </lineage>
</organism>
<gene>
    <name evidence="1" type="ORF">EVS84_25695</name>
</gene>
<reference evidence="1 2" key="1">
    <citation type="submission" date="2019-02" db="EMBL/GenBank/DDBJ databases">
        <title>Genome of Pseudomonas korensis isolated from heavy metal contaminated environment.</title>
        <authorList>
            <person name="Ayangbenro A.S."/>
            <person name="Babalola O."/>
        </authorList>
    </citation>
    <scope>NUCLEOTIDE SEQUENCE [LARGE SCALE GENOMIC DNA]</scope>
    <source>
        <strain evidence="1 2">AB36</strain>
    </source>
</reference>
<accession>A0A4V1WGR8</accession>
<sequence>MVWCCHKPPVGAGLLAKAAAHPTSLPTDPPLSRASSLLQCSALTIGLVLPQTPSGSGLAREDGGTSNIFTD</sequence>
<dbReference type="AlphaFoldDB" id="A0A4V1WGR8"/>
<name>A0A4V1WGR8_9PSED</name>
<evidence type="ECO:0000313" key="2">
    <source>
        <dbReference type="Proteomes" id="UP000291107"/>
    </source>
</evidence>
<proteinExistence type="predicted"/>
<protein>
    <submittedName>
        <fullName evidence="1">Uncharacterized protein</fullName>
    </submittedName>
</protein>